<dbReference type="GO" id="GO:0016020">
    <property type="term" value="C:membrane"/>
    <property type="evidence" value="ECO:0007669"/>
    <property type="project" value="UniProtKB-SubCell"/>
</dbReference>
<evidence type="ECO:0000256" key="2">
    <source>
        <dbReference type="ARBA" id="ARBA00022692"/>
    </source>
</evidence>
<evidence type="ECO:0000256" key="4">
    <source>
        <dbReference type="ARBA" id="ARBA00023136"/>
    </source>
</evidence>
<gene>
    <name evidence="7" type="ORF">HGG74_20870</name>
</gene>
<dbReference type="Proteomes" id="UP000544090">
    <property type="component" value="Unassembled WGS sequence"/>
</dbReference>
<dbReference type="Gene3D" id="3.10.450.230">
    <property type="entry name" value="VirB8 protein"/>
    <property type="match status" value="1"/>
</dbReference>
<dbReference type="InterPro" id="IPR007430">
    <property type="entry name" value="VirB8"/>
</dbReference>
<protein>
    <submittedName>
        <fullName evidence="7">Type IV secretion system protein</fullName>
    </submittedName>
</protein>
<evidence type="ECO:0000256" key="1">
    <source>
        <dbReference type="ARBA" id="ARBA00004167"/>
    </source>
</evidence>
<sequence>MGFKLSGLKLPGFNKKKEVTDSSTTFEEKNVLMQEKMNRIYKFGGIAGIAVGVLSLLALNGALPLKSTVVEAYLINGVTGVAERLTSVKKENLSENEALAKYFITQYVKRREGYNYFSLQHDYDYVLLYSAENVATDY</sequence>
<evidence type="ECO:0000259" key="6">
    <source>
        <dbReference type="Pfam" id="PF04335"/>
    </source>
</evidence>
<dbReference type="RefSeq" id="WP_168489460.1">
    <property type="nucleotide sequence ID" value="NZ_JAAZSQ010000070.1"/>
</dbReference>
<dbReference type="Pfam" id="PF04335">
    <property type="entry name" value="VirB8"/>
    <property type="match status" value="1"/>
</dbReference>
<feature type="non-terminal residue" evidence="7">
    <location>
        <position position="138"/>
    </location>
</feature>
<keyword evidence="2 5" id="KW-0812">Transmembrane</keyword>
<evidence type="ECO:0000256" key="5">
    <source>
        <dbReference type="SAM" id="Phobius"/>
    </source>
</evidence>
<dbReference type="EMBL" id="JAAZSQ010000070">
    <property type="protein sequence ID" value="NKX56922.1"/>
    <property type="molecule type" value="Genomic_DNA"/>
</dbReference>
<keyword evidence="8" id="KW-1185">Reference proteome</keyword>
<evidence type="ECO:0000256" key="3">
    <source>
        <dbReference type="ARBA" id="ARBA00022989"/>
    </source>
</evidence>
<dbReference type="SUPFAM" id="SSF54427">
    <property type="entry name" value="NTF2-like"/>
    <property type="match status" value="1"/>
</dbReference>
<feature type="domain" description="Bacterial virulence protein VirB8" evidence="6">
    <location>
        <begin position="25"/>
        <end position="138"/>
    </location>
</feature>
<proteinExistence type="predicted"/>
<dbReference type="CDD" id="cd16424">
    <property type="entry name" value="VirB8"/>
    <property type="match status" value="1"/>
</dbReference>
<reference evidence="7 8" key="1">
    <citation type="submission" date="2020-04" db="EMBL/GenBank/DDBJ databases">
        <title>Arthrobacter sp. nov.</title>
        <authorList>
            <person name="Liu S."/>
        </authorList>
    </citation>
    <scope>NUCLEOTIDE SEQUENCE [LARGE SCALE GENOMIC DNA]</scope>
    <source>
        <strain evidence="7 8">E918</strain>
    </source>
</reference>
<comment type="subcellular location">
    <subcellularLocation>
        <location evidence="1">Membrane</location>
        <topology evidence="1">Single-pass membrane protein</topology>
    </subcellularLocation>
</comment>
<dbReference type="InterPro" id="IPR032710">
    <property type="entry name" value="NTF2-like_dom_sf"/>
</dbReference>
<comment type="caution">
    <text evidence="7">The sequence shown here is derived from an EMBL/GenBank/DDBJ whole genome shotgun (WGS) entry which is preliminary data.</text>
</comment>
<evidence type="ECO:0000313" key="7">
    <source>
        <dbReference type="EMBL" id="NKX56922.1"/>
    </source>
</evidence>
<accession>A0A7X6K860</accession>
<dbReference type="AlphaFoldDB" id="A0A7X6K860"/>
<name>A0A7X6K860_9MICC</name>
<keyword evidence="3 5" id="KW-1133">Transmembrane helix</keyword>
<organism evidence="7 8">
    <name type="scientific">Arthrobacter mobilis</name>
    <dbReference type="NCBI Taxonomy" id="2724944"/>
    <lineage>
        <taxon>Bacteria</taxon>
        <taxon>Bacillati</taxon>
        <taxon>Actinomycetota</taxon>
        <taxon>Actinomycetes</taxon>
        <taxon>Micrococcales</taxon>
        <taxon>Micrococcaceae</taxon>
        <taxon>Arthrobacter</taxon>
    </lineage>
</organism>
<keyword evidence="4 5" id="KW-0472">Membrane</keyword>
<evidence type="ECO:0000313" key="8">
    <source>
        <dbReference type="Proteomes" id="UP000544090"/>
    </source>
</evidence>
<feature type="transmembrane region" description="Helical" evidence="5">
    <location>
        <begin position="43"/>
        <end position="63"/>
    </location>
</feature>